<feature type="transmembrane region" description="Helical" evidence="2">
    <location>
        <begin position="127"/>
        <end position="155"/>
    </location>
</feature>
<name>M9MEK2_PSEA3</name>
<gene>
    <name evidence="3" type="ORF">PANT_15c00045</name>
</gene>
<feature type="region of interest" description="Disordered" evidence="1">
    <location>
        <begin position="191"/>
        <end position="222"/>
    </location>
</feature>
<keyword evidence="2" id="KW-0812">Transmembrane</keyword>
<accession>M9MEK2</accession>
<evidence type="ECO:0000256" key="2">
    <source>
        <dbReference type="SAM" id="Phobius"/>
    </source>
</evidence>
<proteinExistence type="predicted"/>
<reference evidence="4" key="1">
    <citation type="journal article" date="2013" name="Genome Announc.">
        <title>Genome sequence of the basidiomycetous yeast Pseudozyma antarctica T-34, a producer of the glycolipid biosurfactants mannosylerythritol lipids.</title>
        <authorList>
            <person name="Morita T."/>
            <person name="Koike H."/>
            <person name="Koyama Y."/>
            <person name="Hagiwara H."/>
            <person name="Ito E."/>
            <person name="Fukuoka T."/>
            <person name="Imura T."/>
            <person name="Machida M."/>
            <person name="Kitamoto D."/>
        </authorList>
    </citation>
    <scope>NUCLEOTIDE SEQUENCE [LARGE SCALE GENOMIC DNA]</scope>
    <source>
        <strain evidence="4">T-34</strain>
    </source>
</reference>
<evidence type="ECO:0000313" key="4">
    <source>
        <dbReference type="Proteomes" id="UP000011976"/>
    </source>
</evidence>
<feature type="transmembrane region" description="Helical" evidence="2">
    <location>
        <begin position="64"/>
        <end position="84"/>
    </location>
</feature>
<keyword evidence="2" id="KW-0472">Membrane</keyword>
<evidence type="ECO:0000256" key="1">
    <source>
        <dbReference type="SAM" id="MobiDB-lite"/>
    </source>
</evidence>
<organism evidence="3 4">
    <name type="scientific">Pseudozyma antarctica (strain T-34)</name>
    <name type="common">Yeast</name>
    <name type="synonym">Candida antarctica</name>
    <dbReference type="NCBI Taxonomy" id="1151754"/>
    <lineage>
        <taxon>Eukaryota</taxon>
        <taxon>Fungi</taxon>
        <taxon>Dikarya</taxon>
        <taxon>Basidiomycota</taxon>
        <taxon>Ustilaginomycotina</taxon>
        <taxon>Ustilaginomycetes</taxon>
        <taxon>Ustilaginales</taxon>
        <taxon>Ustilaginaceae</taxon>
        <taxon>Moesziomyces</taxon>
    </lineage>
</organism>
<protein>
    <submittedName>
        <fullName evidence="3">Uncharacterized protein</fullName>
    </submittedName>
</protein>
<dbReference type="EMBL" id="DF196781">
    <property type="protein sequence ID" value="GAC75383.1"/>
    <property type="molecule type" value="Genomic_DNA"/>
</dbReference>
<dbReference type="AlphaFoldDB" id="M9MEK2"/>
<sequence length="240" mass="25566">MNEMTTTRQEGRVACGGGFYVPPAGYPPTIRSQGMEEGQSMLSGTTMEDGCWQRCGERRGLQPAAVLVVAMLLGSMQAAQLAWYGHRSPVAVLLGTASLVLNLYASVVTMLVYTLQTVRPRYGWTQVLGSITASCGVLVCLGAALQLSALVAFAINAEQRVRYGVIAAAAVGITSTLVAVAYALLNSKERDPPRRQRSVSSHAGIHKPDYGLDSESDAEPKKDWTQSALEHLFGGCGSSR</sequence>
<dbReference type="Proteomes" id="UP000011976">
    <property type="component" value="Unassembled WGS sequence"/>
</dbReference>
<feature type="transmembrane region" description="Helical" evidence="2">
    <location>
        <begin position="161"/>
        <end position="185"/>
    </location>
</feature>
<evidence type="ECO:0000313" key="3">
    <source>
        <dbReference type="EMBL" id="GAC75383.1"/>
    </source>
</evidence>
<feature type="transmembrane region" description="Helical" evidence="2">
    <location>
        <begin position="90"/>
        <end position="115"/>
    </location>
</feature>
<keyword evidence="2" id="KW-1133">Transmembrane helix</keyword>
<dbReference type="OrthoDB" id="10283344at2759"/>